<organism evidence="11 12">
    <name type="scientific">Penicillium argentinense</name>
    <dbReference type="NCBI Taxonomy" id="1131581"/>
    <lineage>
        <taxon>Eukaryota</taxon>
        <taxon>Fungi</taxon>
        <taxon>Dikarya</taxon>
        <taxon>Ascomycota</taxon>
        <taxon>Pezizomycotina</taxon>
        <taxon>Eurotiomycetes</taxon>
        <taxon>Eurotiomycetidae</taxon>
        <taxon>Eurotiales</taxon>
        <taxon>Aspergillaceae</taxon>
        <taxon>Penicillium</taxon>
    </lineage>
</organism>
<comment type="caution">
    <text evidence="11">The sequence shown here is derived from an EMBL/GenBank/DDBJ whole genome shotgun (WGS) entry which is preliminary data.</text>
</comment>
<reference evidence="11" key="2">
    <citation type="journal article" date="2023" name="IMA Fungus">
        <title>Comparative genomic study of the Penicillium genus elucidates a diverse pangenome and 15 lateral gene transfer events.</title>
        <authorList>
            <person name="Petersen C."/>
            <person name="Sorensen T."/>
            <person name="Nielsen M.R."/>
            <person name="Sondergaard T.E."/>
            <person name="Sorensen J.L."/>
            <person name="Fitzpatrick D.A."/>
            <person name="Frisvad J.C."/>
            <person name="Nielsen K.L."/>
        </authorList>
    </citation>
    <scope>NUCLEOTIDE SEQUENCE</scope>
    <source>
        <strain evidence="11">IBT 30761</strain>
    </source>
</reference>
<evidence type="ECO:0000313" key="12">
    <source>
        <dbReference type="Proteomes" id="UP001149074"/>
    </source>
</evidence>
<keyword evidence="12" id="KW-1185">Reference proteome</keyword>
<dbReference type="GO" id="GO:0000033">
    <property type="term" value="F:alpha-1,3-mannosyltransferase activity"/>
    <property type="evidence" value="ECO:0007669"/>
    <property type="project" value="TreeGrafter"/>
</dbReference>
<dbReference type="AlphaFoldDB" id="A0A9W9K9F0"/>
<evidence type="ECO:0000256" key="3">
    <source>
        <dbReference type="ARBA" id="ARBA00022676"/>
    </source>
</evidence>
<dbReference type="Pfam" id="PF11051">
    <property type="entry name" value="Mannosyl_trans3"/>
    <property type="match status" value="1"/>
</dbReference>
<keyword evidence="7 10" id="KW-1133">Transmembrane helix</keyword>
<evidence type="ECO:0000256" key="2">
    <source>
        <dbReference type="ARBA" id="ARBA00009105"/>
    </source>
</evidence>
<keyword evidence="6" id="KW-0735">Signal-anchor</keyword>
<dbReference type="GO" id="GO:0005794">
    <property type="term" value="C:Golgi apparatus"/>
    <property type="evidence" value="ECO:0007669"/>
    <property type="project" value="TreeGrafter"/>
</dbReference>
<keyword evidence="5 10" id="KW-0812">Transmembrane</keyword>
<keyword evidence="8 10" id="KW-0472">Membrane</keyword>
<feature type="transmembrane region" description="Helical" evidence="10">
    <location>
        <begin position="20"/>
        <end position="38"/>
    </location>
</feature>
<dbReference type="PANTHER" id="PTHR31392:SF1">
    <property type="entry name" value="ALPHA-1,3-MANNOSYLTRANSFERASE MNN1-RELATED"/>
    <property type="match status" value="1"/>
</dbReference>
<proteinExistence type="inferred from homology"/>
<evidence type="ECO:0000256" key="1">
    <source>
        <dbReference type="ARBA" id="ARBA00004606"/>
    </source>
</evidence>
<dbReference type="InterPro" id="IPR029044">
    <property type="entry name" value="Nucleotide-diphossugar_trans"/>
</dbReference>
<dbReference type="GO" id="GO:0016020">
    <property type="term" value="C:membrane"/>
    <property type="evidence" value="ECO:0007669"/>
    <property type="project" value="UniProtKB-SubCell"/>
</dbReference>
<keyword evidence="4" id="KW-0808">Transferase</keyword>
<sequence length="560" mass="63651">MSKSVGFTEIKLQHRRPRRILVQITVIVSTLWALFHTLSGLGEQLYPEPAKESSQSSVDWESHAAFTQSLSHILQLLPNEHQTKELLSPIKLTGEPRLKEYGIRTRQYKQLYEAWETLHLNKTTPNRFIQDNVIQRLYENPSIATILGEDITSIVHGYETYRSTITHLATLLFPWTTPYFADHLQLRQQLYSAGRGLVFTAGNGQVRYLLTSIPSIRRLGCTLPIEVMYLGDEDLSPTSRAALEALPGVVTRDLHKMINDSGWKLRGWAGKPFAVLFSSFREVIFIDADSLFLQNPAILFDDFAYRDTGALFFKDRLIMPESKREWMQKVLPEPISSKAQEVRLWDGQSGHMQESGVLVIDTYRHFLSLLLVTRMNGPDRDGNKEKGIRGVYDMLFGEFSSSMKKRCTGLTKKIGDKETFWLGWELVGDTDYAFHNGSVGTMGVAHAHAPDSNSLPSPSPDSSVPSKVYTVCAPQLLHLDRMGRPLWFNGWLLENKFAEAGKRRPVKFETFVREEGREPNWELKEGNVCCLTSKKMFSLSQEESDILDMIIAAGRRAEAF</sequence>
<comment type="similarity">
    <text evidence="2">Belongs to the MNN1/MNT family.</text>
</comment>
<dbReference type="SUPFAM" id="SSF53448">
    <property type="entry name" value="Nucleotide-diphospho-sugar transferases"/>
    <property type="match status" value="1"/>
</dbReference>
<accession>A0A9W9K9F0</accession>
<evidence type="ECO:0000256" key="8">
    <source>
        <dbReference type="ARBA" id="ARBA00023136"/>
    </source>
</evidence>
<evidence type="ECO:0000256" key="9">
    <source>
        <dbReference type="ARBA" id="ARBA00023180"/>
    </source>
</evidence>
<evidence type="ECO:0000256" key="10">
    <source>
        <dbReference type="SAM" id="Phobius"/>
    </source>
</evidence>
<dbReference type="InterPro" id="IPR022751">
    <property type="entry name" value="Alpha_mannosyltransferase"/>
</dbReference>
<keyword evidence="9" id="KW-0325">Glycoprotein</keyword>
<protein>
    <submittedName>
        <fullName evidence="11">Alpha-1-3-mannosyltransferase</fullName>
    </submittedName>
</protein>
<dbReference type="PANTHER" id="PTHR31392">
    <property type="entry name" value="ALPHA-1,3-MANNOSYLTRANSFERASE MNN1-RELATED"/>
    <property type="match status" value="1"/>
</dbReference>
<dbReference type="RefSeq" id="XP_056473663.1">
    <property type="nucleotide sequence ID" value="XM_056617504.1"/>
</dbReference>
<evidence type="ECO:0000256" key="5">
    <source>
        <dbReference type="ARBA" id="ARBA00022692"/>
    </source>
</evidence>
<evidence type="ECO:0000256" key="4">
    <source>
        <dbReference type="ARBA" id="ARBA00022679"/>
    </source>
</evidence>
<dbReference type="GeneID" id="81356483"/>
<name>A0A9W9K9F0_9EURO</name>
<gene>
    <name evidence="11" type="ORF">N7532_005010</name>
</gene>
<reference evidence="11" key="1">
    <citation type="submission" date="2022-11" db="EMBL/GenBank/DDBJ databases">
        <authorList>
            <person name="Petersen C."/>
        </authorList>
    </citation>
    <scope>NUCLEOTIDE SEQUENCE</scope>
    <source>
        <strain evidence="11">IBT 30761</strain>
    </source>
</reference>
<dbReference type="GO" id="GO:0006493">
    <property type="term" value="P:protein O-linked glycosylation"/>
    <property type="evidence" value="ECO:0007669"/>
    <property type="project" value="TreeGrafter"/>
</dbReference>
<evidence type="ECO:0000313" key="11">
    <source>
        <dbReference type="EMBL" id="KAJ5098009.1"/>
    </source>
</evidence>
<evidence type="ECO:0000256" key="6">
    <source>
        <dbReference type="ARBA" id="ARBA00022968"/>
    </source>
</evidence>
<dbReference type="EMBL" id="JAPQKI010000005">
    <property type="protein sequence ID" value="KAJ5098009.1"/>
    <property type="molecule type" value="Genomic_DNA"/>
</dbReference>
<evidence type="ECO:0000256" key="7">
    <source>
        <dbReference type="ARBA" id="ARBA00022989"/>
    </source>
</evidence>
<dbReference type="Gene3D" id="3.90.550.10">
    <property type="entry name" value="Spore Coat Polysaccharide Biosynthesis Protein SpsA, Chain A"/>
    <property type="match status" value="1"/>
</dbReference>
<dbReference type="OrthoDB" id="430354at2759"/>
<comment type="subcellular location">
    <subcellularLocation>
        <location evidence="1">Membrane</location>
        <topology evidence="1">Single-pass type II membrane protein</topology>
    </subcellularLocation>
</comment>
<dbReference type="Proteomes" id="UP001149074">
    <property type="component" value="Unassembled WGS sequence"/>
</dbReference>
<keyword evidence="3" id="KW-0328">Glycosyltransferase</keyword>